<accession>A0A4S4L859</accession>
<dbReference type="InterPro" id="IPR027417">
    <property type="entry name" value="P-loop_NTPase"/>
</dbReference>
<feature type="compositionally biased region" description="Acidic residues" evidence="2">
    <location>
        <begin position="192"/>
        <end position="205"/>
    </location>
</feature>
<dbReference type="PANTHER" id="PTHR19211:SF5">
    <property type="entry name" value="ELONGATION FACTOR 3A-RELATED"/>
    <property type="match status" value="1"/>
</dbReference>
<keyword evidence="3" id="KW-0732">Signal</keyword>
<proteinExistence type="predicted"/>
<evidence type="ECO:0000256" key="1">
    <source>
        <dbReference type="ARBA" id="ARBA00022737"/>
    </source>
</evidence>
<evidence type="ECO:0000256" key="2">
    <source>
        <dbReference type="SAM" id="MobiDB-lite"/>
    </source>
</evidence>
<dbReference type="Proteomes" id="UP000310158">
    <property type="component" value="Unassembled WGS sequence"/>
</dbReference>
<gene>
    <name evidence="4" type="ORF">EW146_g9201</name>
</gene>
<comment type="caution">
    <text evidence="4">The sequence shown here is derived from an EMBL/GenBank/DDBJ whole genome shotgun (WGS) entry which is preliminary data.</text>
</comment>
<evidence type="ECO:0000313" key="4">
    <source>
        <dbReference type="EMBL" id="THH07796.1"/>
    </source>
</evidence>
<dbReference type="SUPFAM" id="SSF52540">
    <property type="entry name" value="P-loop containing nucleoside triphosphate hydrolases"/>
    <property type="match status" value="1"/>
</dbReference>
<feature type="region of interest" description="Disordered" evidence="2">
    <location>
        <begin position="178"/>
        <end position="207"/>
    </location>
</feature>
<dbReference type="InterPro" id="IPR050611">
    <property type="entry name" value="ABCF"/>
</dbReference>
<keyword evidence="5" id="KW-1185">Reference proteome</keyword>
<dbReference type="PANTHER" id="PTHR19211">
    <property type="entry name" value="ATP-BINDING TRANSPORT PROTEIN-RELATED"/>
    <property type="match status" value="1"/>
</dbReference>
<evidence type="ECO:0000313" key="5">
    <source>
        <dbReference type="Proteomes" id="UP000310158"/>
    </source>
</evidence>
<protein>
    <recommendedName>
        <fullName evidence="6">ABC transporter domain-containing protein</fullName>
    </recommendedName>
</protein>
<dbReference type="OrthoDB" id="3249045at2759"/>
<dbReference type="Gene3D" id="3.40.50.300">
    <property type="entry name" value="P-loop containing nucleotide triphosphate hydrolases"/>
    <property type="match status" value="2"/>
</dbReference>
<feature type="chain" id="PRO_5020662942" description="ABC transporter domain-containing protein" evidence="3">
    <location>
        <begin position="23"/>
        <end position="235"/>
    </location>
</feature>
<sequence>MSGSNMPLGSLLGGWQMKLALARVMLFKADILLLNEPTNHLDVVNVAWLENYLTSLTHCTSIIVSHDSDFLNDTITDILHLNHFKLRCYCTLEATEDYTFKLLDPPLLEGVKTKQTSLLKMCKVGVQYSTQPVRQLYNINITLQVSLSSYITIVSSNGSGKYTLIKLLTVDAMLGEEDAAEEDKDAAKEDADAVEEDEDVAEEDMNTERKAELCATVLVMTSMEQLALLSMEVAQ</sequence>
<dbReference type="GO" id="GO:0003746">
    <property type="term" value="F:translation elongation factor activity"/>
    <property type="evidence" value="ECO:0007669"/>
    <property type="project" value="TreeGrafter"/>
</dbReference>
<dbReference type="EMBL" id="SGPL01000749">
    <property type="protein sequence ID" value="THH07796.1"/>
    <property type="molecule type" value="Genomic_DNA"/>
</dbReference>
<dbReference type="GO" id="GO:0005524">
    <property type="term" value="F:ATP binding"/>
    <property type="evidence" value="ECO:0007669"/>
    <property type="project" value="TreeGrafter"/>
</dbReference>
<dbReference type="GO" id="GO:0016887">
    <property type="term" value="F:ATP hydrolysis activity"/>
    <property type="evidence" value="ECO:0007669"/>
    <property type="project" value="TreeGrafter"/>
</dbReference>
<evidence type="ECO:0008006" key="6">
    <source>
        <dbReference type="Google" id="ProtNLM"/>
    </source>
</evidence>
<keyword evidence="1" id="KW-0677">Repeat</keyword>
<feature type="signal peptide" evidence="3">
    <location>
        <begin position="1"/>
        <end position="22"/>
    </location>
</feature>
<name>A0A4S4L859_9AGAM</name>
<organism evidence="4 5">
    <name type="scientific">Bondarzewia mesenterica</name>
    <dbReference type="NCBI Taxonomy" id="1095465"/>
    <lineage>
        <taxon>Eukaryota</taxon>
        <taxon>Fungi</taxon>
        <taxon>Dikarya</taxon>
        <taxon>Basidiomycota</taxon>
        <taxon>Agaricomycotina</taxon>
        <taxon>Agaricomycetes</taxon>
        <taxon>Russulales</taxon>
        <taxon>Bondarzewiaceae</taxon>
        <taxon>Bondarzewia</taxon>
    </lineage>
</organism>
<evidence type="ECO:0000256" key="3">
    <source>
        <dbReference type="SAM" id="SignalP"/>
    </source>
</evidence>
<reference evidence="4 5" key="1">
    <citation type="submission" date="2019-02" db="EMBL/GenBank/DDBJ databases">
        <title>Genome sequencing of the rare red list fungi Bondarzewia mesenterica.</title>
        <authorList>
            <person name="Buettner E."/>
            <person name="Kellner H."/>
        </authorList>
    </citation>
    <scope>NUCLEOTIDE SEQUENCE [LARGE SCALE GENOMIC DNA]</scope>
    <source>
        <strain evidence="4 5">DSM 108281</strain>
    </source>
</reference>
<dbReference type="AlphaFoldDB" id="A0A4S4L859"/>